<feature type="transmembrane region" description="Helical" evidence="6">
    <location>
        <begin position="270"/>
        <end position="290"/>
    </location>
</feature>
<feature type="transmembrane region" description="Helical" evidence="6">
    <location>
        <begin position="344"/>
        <end position="363"/>
    </location>
</feature>
<feature type="transmembrane region" description="Helical" evidence="6">
    <location>
        <begin position="78"/>
        <end position="95"/>
    </location>
</feature>
<dbReference type="SUPFAM" id="SSF103473">
    <property type="entry name" value="MFS general substrate transporter"/>
    <property type="match status" value="1"/>
</dbReference>
<reference evidence="8" key="1">
    <citation type="journal article" date="2020" name="Stud. Mycol.">
        <title>101 Dothideomycetes genomes: a test case for predicting lifestyles and emergence of pathogens.</title>
        <authorList>
            <person name="Haridas S."/>
            <person name="Albert R."/>
            <person name="Binder M."/>
            <person name="Bloem J."/>
            <person name="Labutti K."/>
            <person name="Salamov A."/>
            <person name="Andreopoulos B."/>
            <person name="Baker S."/>
            <person name="Barry K."/>
            <person name="Bills G."/>
            <person name="Bluhm B."/>
            <person name="Cannon C."/>
            <person name="Castanera R."/>
            <person name="Culley D."/>
            <person name="Daum C."/>
            <person name="Ezra D."/>
            <person name="Gonzalez J."/>
            <person name="Henrissat B."/>
            <person name="Kuo A."/>
            <person name="Liang C."/>
            <person name="Lipzen A."/>
            <person name="Lutzoni F."/>
            <person name="Magnuson J."/>
            <person name="Mondo S."/>
            <person name="Nolan M."/>
            <person name="Ohm R."/>
            <person name="Pangilinan J."/>
            <person name="Park H.-J."/>
            <person name="Ramirez L."/>
            <person name="Alfaro M."/>
            <person name="Sun H."/>
            <person name="Tritt A."/>
            <person name="Yoshinaga Y."/>
            <person name="Zwiers L.-H."/>
            <person name="Turgeon B."/>
            <person name="Goodwin S."/>
            <person name="Spatafora J."/>
            <person name="Crous P."/>
            <person name="Grigoriev I."/>
        </authorList>
    </citation>
    <scope>NUCLEOTIDE SEQUENCE</scope>
    <source>
        <strain evidence="8">CBS 269.34</strain>
    </source>
</reference>
<dbReference type="EMBL" id="MU004182">
    <property type="protein sequence ID" value="KAF2501909.1"/>
    <property type="molecule type" value="Genomic_DNA"/>
</dbReference>
<dbReference type="InterPro" id="IPR011701">
    <property type="entry name" value="MFS"/>
</dbReference>
<dbReference type="InterPro" id="IPR020846">
    <property type="entry name" value="MFS_dom"/>
</dbReference>
<feature type="transmembrane region" description="Helical" evidence="6">
    <location>
        <begin position="169"/>
        <end position="188"/>
    </location>
</feature>
<dbReference type="FunFam" id="1.20.1250.20:FF:000196">
    <property type="entry name" value="MFS toxin efflux pump (AflT)"/>
    <property type="match status" value="1"/>
</dbReference>
<evidence type="ECO:0000256" key="1">
    <source>
        <dbReference type="ARBA" id="ARBA00004141"/>
    </source>
</evidence>
<feature type="transmembrane region" description="Helical" evidence="6">
    <location>
        <begin position="133"/>
        <end position="157"/>
    </location>
</feature>
<dbReference type="GO" id="GO:0005886">
    <property type="term" value="C:plasma membrane"/>
    <property type="evidence" value="ECO:0007669"/>
    <property type="project" value="TreeGrafter"/>
</dbReference>
<feature type="transmembrane region" description="Helical" evidence="6">
    <location>
        <begin position="200"/>
        <end position="220"/>
    </location>
</feature>
<organism evidence="8 9">
    <name type="scientific">Lophium mytilinum</name>
    <dbReference type="NCBI Taxonomy" id="390894"/>
    <lineage>
        <taxon>Eukaryota</taxon>
        <taxon>Fungi</taxon>
        <taxon>Dikarya</taxon>
        <taxon>Ascomycota</taxon>
        <taxon>Pezizomycotina</taxon>
        <taxon>Dothideomycetes</taxon>
        <taxon>Pleosporomycetidae</taxon>
        <taxon>Mytilinidiales</taxon>
        <taxon>Mytilinidiaceae</taxon>
        <taxon>Lophium</taxon>
    </lineage>
</organism>
<proteinExistence type="predicted"/>
<feature type="transmembrane region" description="Helical" evidence="6">
    <location>
        <begin position="401"/>
        <end position="422"/>
    </location>
</feature>
<feature type="transmembrane region" description="Helical" evidence="6">
    <location>
        <begin position="40"/>
        <end position="66"/>
    </location>
</feature>
<sequence length="569" mass="60715">MSSTHSAPSTQDASKPPPPVQEDNENADCERNYQPKSLKFWLIIGGMYAAIFLVALDRMIIATAIPHITDEFHSIEDIGWYGGAYMLTCAIFIPFSGRIYQLYSTKWVYLLSISIFEVGSALCGAAPSSIAFIIGRAIAGIGAAGIFSGGIMIMVPLVPLRKRPIFNSFFGMAFGVSSVLGPLVGGSFADSSKLTWRWCFYINLPIGGFTIIAMLLFLHLESPPREKLSLFAQMKLLDPLGLLFLVPSMVCLILALQWGGSTYSWSAPRIIVLLTIFAITFLLFLAVEVLTPSTAMAPTRVVLNRSVAGSMLFMFLLSGGLMAIVYYLSIWFQAAQGHSAMQAGIRTTPLVLSLVIFGIVAALVTEKLGYYVPVMLCGPVLCAVGAGMLSTLKPGAGSGQWISYQVIYGVGIGCGFSIANLGPQVALPRADVPLGMAMMFFTQQIGGAVFLAVSQNLFSHQLVERLNGIAGLDTKAIVNTGATALGSIVPPSELGTVIRAYSYALTRVFILSAALSACMILGALMVEWKSIKAEKSATKKDVEAGLGEGKSEAGKGIEKSGEIGEKELS</sequence>
<feature type="domain" description="Major facilitator superfamily (MFS) profile" evidence="7">
    <location>
        <begin position="43"/>
        <end position="531"/>
    </location>
</feature>
<keyword evidence="2 6" id="KW-0812">Transmembrane</keyword>
<dbReference type="Pfam" id="PF07690">
    <property type="entry name" value="MFS_1"/>
    <property type="match status" value="1"/>
</dbReference>
<dbReference type="InterPro" id="IPR036259">
    <property type="entry name" value="MFS_trans_sf"/>
</dbReference>
<feature type="region of interest" description="Disordered" evidence="5">
    <location>
        <begin position="535"/>
        <end position="569"/>
    </location>
</feature>
<dbReference type="PANTHER" id="PTHR23501:SF201">
    <property type="entry name" value="MFS AFLATOXIN EFFLUX PUMP"/>
    <property type="match status" value="1"/>
</dbReference>
<evidence type="ECO:0000313" key="8">
    <source>
        <dbReference type="EMBL" id="KAF2501909.1"/>
    </source>
</evidence>
<name>A0A6A6RB22_9PEZI</name>
<evidence type="ECO:0000259" key="7">
    <source>
        <dbReference type="PROSITE" id="PS50850"/>
    </source>
</evidence>
<feature type="transmembrane region" description="Helical" evidence="6">
    <location>
        <begin position="311"/>
        <end position="332"/>
    </location>
</feature>
<evidence type="ECO:0000256" key="3">
    <source>
        <dbReference type="ARBA" id="ARBA00022989"/>
    </source>
</evidence>
<feature type="region of interest" description="Disordered" evidence="5">
    <location>
        <begin position="1"/>
        <end position="28"/>
    </location>
</feature>
<dbReference type="PROSITE" id="PS50850">
    <property type="entry name" value="MFS"/>
    <property type="match status" value="1"/>
</dbReference>
<dbReference type="GO" id="GO:0022857">
    <property type="term" value="F:transmembrane transporter activity"/>
    <property type="evidence" value="ECO:0007669"/>
    <property type="project" value="InterPro"/>
</dbReference>
<feature type="transmembrane region" description="Helical" evidence="6">
    <location>
        <begin position="370"/>
        <end position="389"/>
    </location>
</feature>
<gene>
    <name evidence="8" type="ORF">BU16DRAFT_501370</name>
</gene>
<feature type="transmembrane region" description="Helical" evidence="6">
    <location>
        <begin position="434"/>
        <end position="453"/>
    </location>
</feature>
<keyword evidence="9" id="KW-1185">Reference proteome</keyword>
<evidence type="ECO:0000256" key="5">
    <source>
        <dbReference type="SAM" id="MobiDB-lite"/>
    </source>
</evidence>
<dbReference type="AlphaFoldDB" id="A0A6A6RB22"/>
<dbReference type="FunFam" id="1.20.1720.10:FF:000012">
    <property type="entry name" value="MFS toxin efflux pump (AflT)"/>
    <property type="match status" value="1"/>
</dbReference>
<evidence type="ECO:0000256" key="6">
    <source>
        <dbReference type="SAM" id="Phobius"/>
    </source>
</evidence>
<feature type="transmembrane region" description="Helical" evidence="6">
    <location>
        <begin position="500"/>
        <end position="526"/>
    </location>
</feature>
<comment type="subcellular location">
    <subcellularLocation>
        <location evidence="1">Membrane</location>
        <topology evidence="1">Multi-pass membrane protein</topology>
    </subcellularLocation>
</comment>
<feature type="compositionally biased region" description="Polar residues" evidence="5">
    <location>
        <begin position="1"/>
        <end position="13"/>
    </location>
</feature>
<dbReference type="Proteomes" id="UP000799750">
    <property type="component" value="Unassembled WGS sequence"/>
</dbReference>
<dbReference type="OrthoDB" id="10021397at2759"/>
<dbReference type="Gene3D" id="1.20.1250.20">
    <property type="entry name" value="MFS general substrate transporter like domains"/>
    <property type="match status" value="1"/>
</dbReference>
<feature type="transmembrane region" description="Helical" evidence="6">
    <location>
        <begin position="240"/>
        <end position="258"/>
    </location>
</feature>
<dbReference type="CDD" id="cd17502">
    <property type="entry name" value="MFS_Azr1_MDR_like"/>
    <property type="match status" value="1"/>
</dbReference>
<protein>
    <submittedName>
        <fullName evidence="8">Putative MFS aflatoxin efflux pump</fullName>
    </submittedName>
</protein>
<evidence type="ECO:0000256" key="4">
    <source>
        <dbReference type="ARBA" id="ARBA00023136"/>
    </source>
</evidence>
<dbReference type="PANTHER" id="PTHR23501">
    <property type="entry name" value="MAJOR FACILITATOR SUPERFAMILY"/>
    <property type="match status" value="1"/>
</dbReference>
<keyword evidence="3 6" id="KW-1133">Transmembrane helix</keyword>
<evidence type="ECO:0000256" key="2">
    <source>
        <dbReference type="ARBA" id="ARBA00022692"/>
    </source>
</evidence>
<keyword evidence="4 6" id="KW-0472">Membrane</keyword>
<feature type="transmembrane region" description="Helical" evidence="6">
    <location>
        <begin position="107"/>
        <end position="127"/>
    </location>
</feature>
<accession>A0A6A6RB22</accession>
<evidence type="ECO:0000313" key="9">
    <source>
        <dbReference type="Proteomes" id="UP000799750"/>
    </source>
</evidence>